<sequence length="297" mass="33620">MYSEGFSRENKDEREMLGVRQGCFGSRSVRWWHDVNEPPRPVQRPPTVMLSMSGSLVNNAFYVAGNSISGGDSEFLLYRSIDEHSQSGGTVILSDGKCLPSLEVSHAGRQTTLMALSGNPAPTSPYLSKKTRIRWTQDLHEKFVECINRLGGAERATPKSILKLMGSDKLTIYHIKSHLQKYRMAKYVPYSADSAEERLARRSGYVENLPFDSANLQIREALELQLDVQRRLHEQLVIQKNLQVRIEEQGRKLKMMFEQQQKAKEEVSENDEADSPEDVELAAEDGSQNTLFPSKIS</sequence>
<comment type="caution">
    <text evidence="1">The sequence shown here is derived from an EMBL/GenBank/DDBJ whole genome shotgun (WGS) entry which is preliminary data.</text>
</comment>
<protein>
    <submittedName>
        <fullName evidence="1">Uncharacterized protein</fullName>
    </submittedName>
</protein>
<name>A0ACB9LHI3_9MYRT</name>
<keyword evidence="2" id="KW-1185">Reference proteome</keyword>
<proteinExistence type="predicted"/>
<reference evidence="2" key="1">
    <citation type="journal article" date="2023" name="Front. Plant Sci.">
        <title>Chromosomal-level genome assembly of Melastoma candidum provides insights into trichome evolution.</title>
        <authorList>
            <person name="Zhong Y."/>
            <person name="Wu W."/>
            <person name="Sun C."/>
            <person name="Zou P."/>
            <person name="Liu Y."/>
            <person name="Dai S."/>
            <person name="Zhou R."/>
        </authorList>
    </citation>
    <scope>NUCLEOTIDE SEQUENCE [LARGE SCALE GENOMIC DNA]</scope>
</reference>
<dbReference type="Proteomes" id="UP001057402">
    <property type="component" value="Chromosome 11"/>
</dbReference>
<accession>A0ACB9LHI3</accession>
<gene>
    <name evidence="1" type="ORF">MLD38_035637</name>
</gene>
<evidence type="ECO:0000313" key="2">
    <source>
        <dbReference type="Proteomes" id="UP001057402"/>
    </source>
</evidence>
<organism evidence="1 2">
    <name type="scientific">Melastoma candidum</name>
    <dbReference type="NCBI Taxonomy" id="119954"/>
    <lineage>
        <taxon>Eukaryota</taxon>
        <taxon>Viridiplantae</taxon>
        <taxon>Streptophyta</taxon>
        <taxon>Embryophyta</taxon>
        <taxon>Tracheophyta</taxon>
        <taxon>Spermatophyta</taxon>
        <taxon>Magnoliopsida</taxon>
        <taxon>eudicotyledons</taxon>
        <taxon>Gunneridae</taxon>
        <taxon>Pentapetalae</taxon>
        <taxon>rosids</taxon>
        <taxon>malvids</taxon>
        <taxon>Myrtales</taxon>
        <taxon>Melastomataceae</taxon>
        <taxon>Melastomatoideae</taxon>
        <taxon>Melastomateae</taxon>
        <taxon>Melastoma</taxon>
    </lineage>
</organism>
<evidence type="ECO:0000313" key="1">
    <source>
        <dbReference type="EMBL" id="KAI4310678.1"/>
    </source>
</evidence>
<dbReference type="EMBL" id="CM042890">
    <property type="protein sequence ID" value="KAI4310678.1"/>
    <property type="molecule type" value="Genomic_DNA"/>
</dbReference>